<keyword evidence="2" id="KW-1185">Reference proteome</keyword>
<accession>A0ABN6UR90</accession>
<evidence type="ECO:0000313" key="2">
    <source>
        <dbReference type="Proteomes" id="UP001317516"/>
    </source>
</evidence>
<dbReference type="Proteomes" id="UP001317516">
    <property type="component" value="Chromosome"/>
</dbReference>
<name>A0ABN6UR90_9SPIR</name>
<gene>
    <name evidence="1" type="ORF">BOFE_04140</name>
</gene>
<sequence>MIPSGNNKGILILPRNVGLKSMPAVICPITFGIPNLLTKFPSILADITMIAKLIMKEEILASILWPVSFI</sequence>
<organism evidence="1 2">
    <name type="scientific">Candidatus Borrelia fainii</name>
    <dbReference type="NCBI Taxonomy" id="2518322"/>
    <lineage>
        <taxon>Bacteria</taxon>
        <taxon>Pseudomonadati</taxon>
        <taxon>Spirochaetota</taxon>
        <taxon>Spirochaetia</taxon>
        <taxon>Spirochaetales</taxon>
        <taxon>Borreliaceae</taxon>
        <taxon>Borrelia</taxon>
    </lineage>
</organism>
<proteinExistence type="predicted"/>
<dbReference type="EMBL" id="AP027070">
    <property type="protein sequence ID" value="BDU62874.1"/>
    <property type="molecule type" value="Genomic_DNA"/>
</dbReference>
<evidence type="ECO:0008006" key="3">
    <source>
        <dbReference type="Google" id="ProtNLM"/>
    </source>
</evidence>
<reference evidence="1 2" key="1">
    <citation type="submission" date="2022-11" db="EMBL/GenBank/DDBJ databases">
        <title>Genome sequence of clinical isolate of the human pathogenic Borrelia fainii.</title>
        <authorList>
            <person name="Itokawa K."/>
            <person name="Sato K."/>
            <person name="Qiu Y."/>
        </authorList>
    </citation>
    <scope>NUCLEOTIDE SEQUENCE [LARGE SCALE GENOMIC DNA]</scope>
    <source>
        <strain evidence="1 2">Qtaro</strain>
    </source>
</reference>
<protein>
    <recommendedName>
        <fullName evidence="3">Variable large protein</fullName>
    </recommendedName>
</protein>
<evidence type="ECO:0000313" key="1">
    <source>
        <dbReference type="EMBL" id="BDU62874.1"/>
    </source>
</evidence>